<dbReference type="AlphaFoldDB" id="A0A7S4JYN6"/>
<accession>A0A7S4JYN6</accession>
<evidence type="ECO:0000313" key="1">
    <source>
        <dbReference type="EMBL" id="CAE2278497.1"/>
    </source>
</evidence>
<organism evidence="1">
    <name type="scientific">Odontella aurita</name>
    <dbReference type="NCBI Taxonomy" id="265563"/>
    <lineage>
        <taxon>Eukaryota</taxon>
        <taxon>Sar</taxon>
        <taxon>Stramenopiles</taxon>
        <taxon>Ochrophyta</taxon>
        <taxon>Bacillariophyta</taxon>
        <taxon>Mediophyceae</taxon>
        <taxon>Biddulphiophycidae</taxon>
        <taxon>Eupodiscales</taxon>
        <taxon>Odontellaceae</taxon>
        <taxon>Odontella</taxon>
    </lineage>
</organism>
<sequence>MIARAEEYTGESELPDDNNLSSEAYTNLLHADLVGLISTFLDLSDARSLIFSLGRSDVAAPIKRFYLWRNLKFMAGVLAQDDECRLINIRAWLEVNNNWVNGQDRLLSSVRARSRSSEFRDLFDNIFDIVLEADDQKPAKKRDTRTTGGWRSFYSSFSSQLLPNLSLSW</sequence>
<proteinExistence type="predicted"/>
<name>A0A7S4JYN6_9STRA</name>
<reference evidence="1" key="1">
    <citation type="submission" date="2021-01" db="EMBL/GenBank/DDBJ databases">
        <authorList>
            <person name="Corre E."/>
            <person name="Pelletier E."/>
            <person name="Niang G."/>
            <person name="Scheremetjew M."/>
            <person name="Finn R."/>
            <person name="Kale V."/>
            <person name="Holt S."/>
            <person name="Cochrane G."/>
            <person name="Meng A."/>
            <person name="Brown T."/>
            <person name="Cohen L."/>
        </authorList>
    </citation>
    <scope>NUCLEOTIDE SEQUENCE</scope>
    <source>
        <strain evidence="1">Isolate 1302-5</strain>
    </source>
</reference>
<gene>
    <name evidence="1" type="ORF">OAUR00152_LOCUS36230</name>
</gene>
<protein>
    <submittedName>
        <fullName evidence="1">Uncharacterized protein</fullName>
    </submittedName>
</protein>
<dbReference type="EMBL" id="HBKQ01052667">
    <property type="protein sequence ID" value="CAE2278497.1"/>
    <property type="molecule type" value="Transcribed_RNA"/>
</dbReference>